<dbReference type="EMBL" id="CATQJA010002706">
    <property type="protein sequence ID" value="CAJ0585786.1"/>
    <property type="molecule type" value="Genomic_DNA"/>
</dbReference>
<dbReference type="PANTHER" id="PTHR12832">
    <property type="entry name" value="TESTIS-SPECIFIC PROTEIN PBS13 T-COMPLEX 11"/>
    <property type="match status" value="1"/>
</dbReference>
<protein>
    <submittedName>
        <fullName evidence="3">Uncharacterized protein</fullName>
    </submittedName>
</protein>
<name>A0AA36GB31_9BILA</name>
<keyword evidence="4" id="KW-1185">Reference proteome</keyword>
<gene>
    <name evidence="3" type="ORF">MSPICULIGERA_LOCUS23797</name>
</gene>
<organism evidence="3 4">
    <name type="scientific">Mesorhabditis spiculigera</name>
    <dbReference type="NCBI Taxonomy" id="96644"/>
    <lineage>
        <taxon>Eukaryota</taxon>
        <taxon>Metazoa</taxon>
        <taxon>Ecdysozoa</taxon>
        <taxon>Nematoda</taxon>
        <taxon>Chromadorea</taxon>
        <taxon>Rhabditida</taxon>
        <taxon>Rhabditina</taxon>
        <taxon>Rhabditomorpha</taxon>
        <taxon>Rhabditoidea</taxon>
        <taxon>Rhabditidae</taxon>
        <taxon>Mesorhabditinae</taxon>
        <taxon>Mesorhabditis</taxon>
    </lineage>
</organism>
<feature type="compositionally biased region" description="Low complexity" evidence="2">
    <location>
        <begin position="80"/>
        <end position="92"/>
    </location>
</feature>
<accession>A0AA36GB31</accession>
<evidence type="ECO:0000313" key="3">
    <source>
        <dbReference type="EMBL" id="CAJ0585786.1"/>
    </source>
</evidence>
<dbReference type="Pfam" id="PF05794">
    <property type="entry name" value="Tcp11"/>
    <property type="match status" value="1"/>
</dbReference>
<sequence>MDVEDKSKEVDKPTGNDDPTSVADDNVAKMAALNSEAEDEQTEAAVVTSSEDVRPPAAKRQKTDDVESEPARRRSPSPGPSTSSQPGPSTSAVASPAFRREDMAWVPPTAPPKYLSRFKELLKQTNCTMDIFIMHEAALDPNFKIEDIPKTPLEEVVEKQCKVAFWDLLKEDLSSNPPNYNYAFNVLLDIKEFIRSKLIFRTSKSHGAQTIWYKLKDVIDDDELKDQIKSGRFDMKRTVNGIADVLSRLCAPVRDEKVVELRKETNMIEALKKIFEMLDLIDLDITNFLIKATRQMLVTDAQKNEREWFEKKRADGGDVHLRRWLTLAVKEADKNPPSASSATPETPQAKTRRITSRGYVKLIQSGKLQAIPETLLFDMMRIAGYAEKFLQMTICTAALSISINVAGKEYLKHDAVNLKNKLIIISNDIDFDNLPHVLELLAEESVREVQDYALANDIAITAQRFAELKAQIRALVDPNNAVRNLIRSSTLICFSPGLDERVSLMLERLLAEGEDVKPPSVLEPVQQELRALKQHFTHFCRYNQDAFMEIYTEIISEIEAENQLAETIAADVAGTST</sequence>
<feature type="non-terminal residue" evidence="3">
    <location>
        <position position="577"/>
    </location>
</feature>
<evidence type="ECO:0000256" key="1">
    <source>
        <dbReference type="ARBA" id="ARBA00010954"/>
    </source>
</evidence>
<reference evidence="3" key="1">
    <citation type="submission" date="2023-06" db="EMBL/GenBank/DDBJ databases">
        <authorList>
            <person name="Delattre M."/>
        </authorList>
    </citation>
    <scope>NUCLEOTIDE SEQUENCE</scope>
    <source>
        <strain evidence="3">AF72</strain>
    </source>
</reference>
<dbReference type="PANTHER" id="PTHR12832:SF11">
    <property type="entry name" value="LD23868P"/>
    <property type="match status" value="1"/>
</dbReference>
<proteinExistence type="inferred from homology"/>
<comment type="similarity">
    <text evidence="1">Belongs to the TCP11 family.</text>
</comment>
<evidence type="ECO:0000256" key="2">
    <source>
        <dbReference type="SAM" id="MobiDB-lite"/>
    </source>
</evidence>
<dbReference type="AlphaFoldDB" id="A0AA36GB31"/>
<dbReference type="GO" id="GO:0007165">
    <property type="term" value="P:signal transduction"/>
    <property type="evidence" value="ECO:0007669"/>
    <property type="project" value="TreeGrafter"/>
</dbReference>
<dbReference type="Proteomes" id="UP001177023">
    <property type="component" value="Unassembled WGS sequence"/>
</dbReference>
<feature type="region of interest" description="Disordered" evidence="2">
    <location>
        <begin position="1"/>
        <end position="95"/>
    </location>
</feature>
<evidence type="ECO:0000313" key="4">
    <source>
        <dbReference type="Proteomes" id="UP001177023"/>
    </source>
</evidence>
<comment type="caution">
    <text evidence="3">The sequence shown here is derived from an EMBL/GenBank/DDBJ whole genome shotgun (WGS) entry which is preliminary data.</text>
</comment>
<dbReference type="InterPro" id="IPR008862">
    <property type="entry name" value="Tcp11"/>
</dbReference>
<feature type="compositionally biased region" description="Basic and acidic residues" evidence="2">
    <location>
        <begin position="1"/>
        <end position="15"/>
    </location>
</feature>
<feature type="compositionally biased region" description="Basic and acidic residues" evidence="2">
    <location>
        <begin position="61"/>
        <end position="72"/>
    </location>
</feature>